<proteinExistence type="predicted"/>
<feature type="domain" description="Glycosyl transferase CAP10" evidence="1">
    <location>
        <begin position="94"/>
        <end position="330"/>
    </location>
</feature>
<dbReference type="PROSITE" id="PS00018">
    <property type="entry name" value="EF_HAND_1"/>
    <property type="match status" value="1"/>
</dbReference>
<dbReference type="InterPro" id="IPR018247">
    <property type="entry name" value="EF_Hand_1_Ca_BS"/>
</dbReference>
<dbReference type="GeneID" id="54364215"/>
<gene>
    <name evidence="3" type="ORF">K489DRAFT_388413</name>
</gene>
<keyword evidence="2" id="KW-1185">Reference proteome</keyword>
<dbReference type="PANTHER" id="PTHR12203">
    <property type="entry name" value="KDEL LYS-ASP-GLU-LEU CONTAINING - RELATED"/>
    <property type="match status" value="1"/>
</dbReference>
<dbReference type="PANTHER" id="PTHR12203:SF107">
    <property type="entry name" value="GLYCOSYL TRANSFERASE CAP10 DOMAIN-CONTAINING PROTEIN"/>
    <property type="match status" value="1"/>
</dbReference>
<dbReference type="SMART" id="SM00672">
    <property type="entry name" value="CAP10"/>
    <property type="match status" value="1"/>
</dbReference>
<dbReference type="Proteomes" id="UP000504637">
    <property type="component" value="Unplaced"/>
</dbReference>
<protein>
    <recommendedName>
        <fullName evidence="1">Glycosyl transferase CAP10 domain-containing protein</fullName>
    </recommendedName>
</protein>
<reference evidence="3" key="2">
    <citation type="submission" date="2020-04" db="EMBL/GenBank/DDBJ databases">
        <authorList>
            <consortium name="NCBI Genome Project"/>
        </authorList>
    </citation>
    <scope>NUCLEOTIDE SEQUENCE</scope>
    <source>
        <strain evidence="3">CBS 342.82</strain>
    </source>
</reference>
<evidence type="ECO:0000259" key="1">
    <source>
        <dbReference type="SMART" id="SM00672"/>
    </source>
</evidence>
<name>A0A6J3MA66_9PEZI</name>
<accession>A0A6J3MA66</accession>
<sequence>MLSTDQCQQEYPNLYHELVRASSFWQDRNHKIGFEDVDLSWRSSGALKILIMDNELRILETCNTFRDDAYRPRTLATLSQIQHALWAATARGERLPNVEAAIVLDDISFIPQDTNHTVWTLASRINDSAHERHWLIPDFNLHSSTLPAGAFTDIQRRAAAADAPITDKRQQAVWRGVTWSNEPIRKSLLAATNDQTWADTAVVDDDSKDDQLSIEELCRYAAILHTEGRSYSSRLTFLLNCGSLPVIHDLEWRTHYTHLLTADGPQQNYVAVRRDWSDLSETVQWYLARPQDAQRVADESVRIFRERYLAPTATSCYWRRLISVYGENSFEPAVYEPAYPGSTEMRMRGIPFEEFIHLKADYRP</sequence>
<dbReference type="AlphaFoldDB" id="A0A6J3MA66"/>
<dbReference type="Pfam" id="PF05686">
    <property type="entry name" value="Glyco_transf_90"/>
    <property type="match status" value="1"/>
</dbReference>
<reference evidence="3" key="3">
    <citation type="submission" date="2025-08" db="UniProtKB">
        <authorList>
            <consortium name="RefSeq"/>
        </authorList>
    </citation>
    <scope>IDENTIFICATION</scope>
    <source>
        <strain evidence="3">CBS 342.82</strain>
    </source>
</reference>
<evidence type="ECO:0000313" key="3">
    <source>
        <dbReference type="RefSeq" id="XP_033460743.1"/>
    </source>
</evidence>
<dbReference type="OrthoDB" id="202415at2759"/>
<evidence type="ECO:0000313" key="2">
    <source>
        <dbReference type="Proteomes" id="UP000504637"/>
    </source>
</evidence>
<reference evidence="3" key="1">
    <citation type="submission" date="2020-01" db="EMBL/GenBank/DDBJ databases">
        <authorList>
            <consortium name="DOE Joint Genome Institute"/>
            <person name="Haridas S."/>
            <person name="Albert R."/>
            <person name="Binder M."/>
            <person name="Bloem J."/>
            <person name="Labutti K."/>
            <person name="Salamov A."/>
            <person name="Andreopoulos B."/>
            <person name="Baker S.E."/>
            <person name="Barry K."/>
            <person name="Bills G."/>
            <person name="Bluhm B.H."/>
            <person name="Cannon C."/>
            <person name="Castanera R."/>
            <person name="Culley D.E."/>
            <person name="Daum C."/>
            <person name="Ezra D."/>
            <person name="Gonzalez J.B."/>
            <person name="Henrissat B."/>
            <person name="Kuo A."/>
            <person name="Liang C."/>
            <person name="Lipzen A."/>
            <person name="Lutzoni F."/>
            <person name="Magnuson J."/>
            <person name="Mondo S."/>
            <person name="Nolan M."/>
            <person name="Ohm R."/>
            <person name="Pangilinan J."/>
            <person name="Park H.-J."/>
            <person name="Ramirez L."/>
            <person name="Alfaro M."/>
            <person name="Sun H."/>
            <person name="Tritt A."/>
            <person name="Yoshinaga Y."/>
            <person name="Zwiers L.-H."/>
            <person name="Turgeon B.G."/>
            <person name="Goodwin S.B."/>
            <person name="Spatafora J.W."/>
            <person name="Crous P.W."/>
            <person name="Grigoriev I.V."/>
        </authorList>
    </citation>
    <scope>NUCLEOTIDE SEQUENCE</scope>
    <source>
        <strain evidence="3">CBS 342.82</strain>
    </source>
</reference>
<dbReference type="InterPro" id="IPR006598">
    <property type="entry name" value="CAP10"/>
</dbReference>
<organism evidence="3">
    <name type="scientific">Dissoconium aciculare CBS 342.82</name>
    <dbReference type="NCBI Taxonomy" id="1314786"/>
    <lineage>
        <taxon>Eukaryota</taxon>
        <taxon>Fungi</taxon>
        <taxon>Dikarya</taxon>
        <taxon>Ascomycota</taxon>
        <taxon>Pezizomycotina</taxon>
        <taxon>Dothideomycetes</taxon>
        <taxon>Dothideomycetidae</taxon>
        <taxon>Mycosphaerellales</taxon>
        <taxon>Dissoconiaceae</taxon>
        <taxon>Dissoconium</taxon>
    </lineage>
</organism>
<dbReference type="InterPro" id="IPR051091">
    <property type="entry name" value="O-Glucosyltr/Glycosyltrsf_90"/>
</dbReference>
<dbReference type="RefSeq" id="XP_033460743.1">
    <property type="nucleotide sequence ID" value="XM_033606415.1"/>
</dbReference>